<dbReference type="OrthoDB" id="443318at2759"/>
<evidence type="ECO:0000313" key="16">
    <source>
        <dbReference type="EMBL" id="EGG02856.1"/>
    </source>
</evidence>
<keyword evidence="5 14" id="KW-0645">Protease</keyword>
<dbReference type="InterPro" id="IPR018202">
    <property type="entry name" value="Ser_caboxypep_ser_AS"/>
</dbReference>
<dbReference type="KEGG" id="mlr:MELLADRAFT_117480"/>
<keyword evidence="9 14" id="KW-0378">Hydrolase</keyword>
<dbReference type="AlphaFoldDB" id="F4RXQ8"/>
<keyword evidence="8" id="KW-0732">Signal</keyword>
<dbReference type="GO" id="GO:0004185">
    <property type="term" value="F:serine-type carboxypeptidase activity"/>
    <property type="evidence" value="ECO:0007669"/>
    <property type="project" value="UniProtKB-UniRule"/>
</dbReference>
<comment type="subcellular location">
    <subcellularLocation>
        <location evidence="2">Golgi apparatus</location>
        <location evidence="2">trans-Golgi network membrane</location>
        <topology evidence="2">Single-pass type I membrane protein</topology>
    </subcellularLocation>
</comment>
<keyword evidence="13" id="KW-0325">Glycoprotein</keyword>
<accession>F4RXQ8</accession>
<protein>
    <recommendedName>
        <fullName evidence="14">Carboxypeptidase</fullName>
        <ecNumber evidence="14">3.4.16.-</ecNumber>
    </recommendedName>
</protein>
<evidence type="ECO:0000256" key="3">
    <source>
        <dbReference type="ARBA" id="ARBA00009431"/>
    </source>
</evidence>
<evidence type="ECO:0000256" key="11">
    <source>
        <dbReference type="ARBA" id="ARBA00023034"/>
    </source>
</evidence>
<sequence>MSNSIPFVPLSTADFYINSLPGQESDITQYSGHISSQPITTTSEITSTTSTSSSTSQSHLWFWFIRPNHIPNRQKLVIWFNGGPGCSSLEGGLMEIGPLRVSKKSSKLTNSQWSWSQYANLLFIDQPAGTGYSFAGGGETIRELDQAANQVVSFLERFFKLFPELSNLDTYLAGESYAGQFIPYIAQAIKSTTSVSSNLKGLLMGNAWINPQAQYPTYIEFAYERGMIVKGSKEAKPAEAAWQRCQSVLESHDQVLISECEDMLQPILDGASKKINGVEMKPVAYNITESRAVGDEDWPDVVKPVTKYLNRPETIEAFHAKHKPGHWKQCNDTITRDMWSPNSKPSYKLLPNLLKEMKVLLYAGDQDFMCNTMGIDRSIQALTWDGQTGWSQESETKDYFVNGRKIGTWREERGLSLVVFDKASHLVPMDEPIGTQDMLLRFLEIDKLDLVGPARSTWSQMGDGPTMEIVSKTFENGTLITNATGVVESEGKSEKGIENIAELERVREAYYGPRRTLTLVFFLFGIIIGVVGVVKWRARKRIKSHITGEDNSGGIRLKDFELGDSVDDDHDDDDPEGGAPVKDLELAEEGCQLLQRGGLASNQVRKSIDDERVRREHEVFGIGEDD</sequence>
<comment type="similarity">
    <text evidence="3 14">Belongs to the peptidase S10 family.</text>
</comment>
<dbReference type="PANTHER" id="PTHR11802">
    <property type="entry name" value="SERINE PROTEASE FAMILY S10 SERINE CARBOXYPEPTIDASE"/>
    <property type="match status" value="1"/>
</dbReference>
<keyword evidence="6 15" id="KW-0812">Transmembrane</keyword>
<keyword evidence="4 14" id="KW-0121">Carboxypeptidase</keyword>
<keyword evidence="11" id="KW-0333">Golgi apparatus</keyword>
<evidence type="ECO:0000256" key="10">
    <source>
        <dbReference type="ARBA" id="ARBA00022989"/>
    </source>
</evidence>
<dbReference type="PRINTS" id="PR00724">
    <property type="entry name" value="CRBOXYPTASEC"/>
</dbReference>
<evidence type="ECO:0000256" key="12">
    <source>
        <dbReference type="ARBA" id="ARBA00023136"/>
    </source>
</evidence>
<dbReference type="InterPro" id="IPR001563">
    <property type="entry name" value="Peptidase_S10"/>
</dbReference>
<dbReference type="eggNOG" id="KOG1282">
    <property type="taxonomic scope" value="Eukaryota"/>
</dbReference>
<dbReference type="EMBL" id="GL883128">
    <property type="protein sequence ID" value="EGG02856.1"/>
    <property type="molecule type" value="Genomic_DNA"/>
</dbReference>
<gene>
    <name evidence="16" type="ORF">MELLADRAFT_117480</name>
</gene>
<dbReference type="HOGENOM" id="CLU_008523_11_1_1"/>
<dbReference type="SUPFAM" id="SSF53474">
    <property type="entry name" value="alpha/beta-Hydrolases"/>
    <property type="match status" value="1"/>
</dbReference>
<dbReference type="GO" id="GO:0006915">
    <property type="term" value="P:apoptotic process"/>
    <property type="evidence" value="ECO:0007669"/>
    <property type="project" value="UniProtKB-KW"/>
</dbReference>
<dbReference type="VEuPathDB" id="FungiDB:MELLADRAFT_117480"/>
<dbReference type="PANTHER" id="PTHR11802:SF190">
    <property type="entry name" value="PHEROMONE-PROCESSING CARBOXYPEPTIDASE KEX1"/>
    <property type="match status" value="1"/>
</dbReference>
<reference evidence="17" key="1">
    <citation type="journal article" date="2011" name="Proc. Natl. Acad. Sci. U.S.A.">
        <title>Obligate biotrophy features unraveled by the genomic analysis of rust fungi.</title>
        <authorList>
            <person name="Duplessis S."/>
            <person name="Cuomo C.A."/>
            <person name="Lin Y.-C."/>
            <person name="Aerts A."/>
            <person name="Tisserant E."/>
            <person name="Veneault-Fourrey C."/>
            <person name="Joly D.L."/>
            <person name="Hacquard S."/>
            <person name="Amselem J."/>
            <person name="Cantarel B.L."/>
            <person name="Chiu R."/>
            <person name="Coutinho P.M."/>
            <person name="Feau N."/>
            <person name="Field M."/>
            <person name="Frey P."/>
            <person name="Gelhaye E."/>
            <person name="Goldberg J."/>
            <person name="Grabherr M.G."/>
            <person name="Kodira C.D."/>
            <person name="Kohler A."/>
            <person name="Kuees U."/>
            <person name="Lindquist E.A."/>
            <person name="Lucas S.M."/>
            <person name="Mago R."/>
            <person name="Mauceli E."/>
            <person name="Morin E."/>
            <person name="Murat C."/>
            <person name="Pangilinan J.L."/>
            <person name="Park R."/>
            <person name="Pearson M."/>
            <person name="Quesneville H."/>
            <person name="Rouhier N."/>
            <person name="Sakthikumar S."/>
            <person name="Salamov A.A."/>
            <person name="Schmutz J."/>
            <person name="Selles B."/>
            <person name="Shapiro H."/>
            <person name="Tanguay P."/>
            <person name="Tuskan G.A."/>
            <person name="Henrissat B."/>
            <person name="Van de Peer Y."/>
            <person name="Rouze P."/>
            <person name="Ellis J.G."/>
            <person name="Dodds P.N."/>
            <person name="Schein J.E."/>
            <person name="Zhong S."/>
            <person name="Hamelin R.C."/>
            <person name="Grigoriev I.V."/>
            <person name="Szabo L.J."/>
            <person name="Martin F."/>
        </authorList>
    </citation>
    <scope>NUCLEOTIDE SEQUENCE [LARGE SCALE GENOMIC DNA]</scope>
    <source>
        <strain evidence="17">98AG31 / pathotype 3-4-7</strain>
    </source>
</reference>
<dbReference type="GO" id="GO:0005802">
    <property type="term" value="C:trans-Golgi network"/>
    <property type="evidence" value="ECO:0007669"/>
    <property type="project" value="TreeGrafter"/>
</dbReference>
<dbReference type="RefSeq" id="XP_007413969.1">
    <property type="nucleotide sequence ID" value="XM_007413907.1"/>
</dbReference>
<evidence type="ECO:0000313" key="17">
    <source>
        <dbReference type="Proteomes" id="UP000001072"/>
    </source>
</evidence>
<comment type="catalytic activity">
    <reaction evidence="1">
        <text>Preferential release of a C-terminal arginine or lysine residue.</text>
        <dbReference type="EC" id="3.4.16.6"/>
    </reaction>
</comment>
<dbReference type="Gene3D" id="3.40.50.1820">
    <property type="entry name" value="alpha/beta hydrolase"/>
    <property type="match status" value="1"/>
</dbReference>
<dbReference type="GO" id="GO:0006508">
    <property type="term" value="P:proteolysis"/>
    <property type="evidence" value="ECO:0007669"/>
    <property type="project" value="UniProtKB-KW"/>
</dbReference>
<evidence type="ECO:0000256" key="13">
    <source>
        <dbReference type="ARBA" id="ARBA00023180"/>
    </source>
</evidence>
<evidence type="ECO:0000256" key="1">
    <source>
        <dbReference type="ARBA" id="ARBA00001003"/>
    </source>
</evidence>
<evidence type="ECO:0000256" key="2">
    <source>
        <dbReference type="ARBA" id="ARBA00004393"/>
    </source>
</evidence>
<keyword evidence="7" id="KW-0053">Apoptosis</keyword>
<feature type="transmembrane region" description="Helical" evidence="15">
    <location>
        <begin position="516"/>
        <end position="534"/>
    </location>
</feature>
<dbReference type="MEROPS" id="S10.007"/>
<evidence type="ECO:0000256" key="8">
    <source>
        <dbReference type="ARBA" id="ARBA00022729"/>
    </source>
</evidence>
<proteinExistence type="inferred from homology"/>
<dbReference type="GeneID" id="18926024"/>
<evidence type="ECO:0000256" key="14">
    <source>
        <dbReference type="RuleBase" id="RU361156"/>
    </source>
</evidence>
<evidence type="ECO:0000256" key="9">
    <source>
        <dbReference type="ARBA" id="ARBA00022801"/>
    </source>
</evidence>
<dbReference type="PROSITE" id="PS00131">
    <property type="entry name" value="CARBOXYPEPT_SER_SER"/>
    <property type="match status" value="1"/>
</dbReference>
<dbReference type="FunCoup" id="F4RXQ8">
    <property type="interactions" value="237"/>
</dbReference>
<keyword evidence="12 15" id="KW-0472">Membrane</keyword>
<organism evidence="17">
    <name type="scientific">Melampsora larici-populina (strain 98AG31 / pathotype 3-4-7)</name>
    <name type="common">Poplar leaf rust fungus</name>
    <dbReference type="NCBI Taxonomy" id="747676"/>
    <lineage>
        <taxon>Eukaryota</taxon>
        <taxon>Fungi</taxon>
        <taxon>Dikarya</taxon>
        <taxon>Basidiomycota</taxon>
        <taxon>Pucciniomycotina</taxon>
        <taxon>Pucciniomycetes</taxon>
        <taxon>Pucciniales</taxon>
        <taxon>Melampsoraceae</taxon>
        <taxon>Melampsora</taxon>
    </lineage>
</organism>
<name>F4RXQ8_MELLP</name>
<evidence type="ECO:0000256" key="15">
    <source>
        <dbReference type="SAM" id="Phobius"/>
    </source>
</evidence>
<dbReference type="STRING" id="747676.F4RXQ8"/>
<evidence type="ECO:0000256" key="6">
    <source>
        <dbReference type="ARBA" id="ARBA00022692"/>
    </source>
</evidence>
<evidence type="ECO:0000256" key="4">
    <source>
        <dbReference type="ARBA" id="ARBA00022645"/>
    </source>
</evidence>
<dbReference type="Pfam" id="PF00450">
    <property type="entry name" value="Peptidase_S10"/>
    <property type="match status" value="1"/>
</dbReference>
<dbReference type="Proteomes" id="UP000001072">
    <property type="component" value="Unassembled WGS sequence"/>
</dbReference>
<evidence type="ECO:0000256" key="5">
    <source>
        <dbReference type="ARBA" id="ARBA00022670"/>
    </source>
</evidence>
<keyword evidence="17" id="KW-1185">Reference proteome</keyword>
<keyword evidence="10 15" id="KW-1133">Transmembrane helix</keyword>
<dbReference type="EC" id="3.4.16.-" evidence="14"/>
<evidence type="ECO:0000256" key="7">
    <source>
        <dbReference type="ARBA" id="ARBA00022703"/>
    </source>
</evidence>
<dbReference type="InParanoid" id="F4RXQ8"/>
<dbReference type="InterPro" id="IPR029058">
    <property type="entry name" value="AB_hydrolase_fold"/>
</dbReference>